<comment type="caution">
    <text evidence="1">The sequence shown here is derived from an EMBL/GenBank/DDBJ whole genome shotgun (WGS) entry which is preliminary data.</text>
</comment>
<protein>
    <submittedName>
        <fullName evidence="1">Chorismate-pyruvate lyase</fullName>
    </submittedName>
</protein>
<keyword evidence="1" id="KW-0456">Lyase</keyword>
<keyword evidence="1" id="KW-0670">Pyruvate</keyword>
<dbReference type="InterPro" id="IPR028978">
    <property type="entry name" value="Chorismate_lyase_/UTRA_dom_sf"/>
</dbReference>
<gene>
    <name evidence="1" type="ORF">HD596_007990</name>
</gene>
<accession>A0A7W9GCF9</accession>
<organism evidence="1 2">
    <name type="scientific">Nonomuraea jabiensis</name>
    <dbReference type="NCBI Taxonomy" id="882448"/>
    <lineage>
        <taxon>Bacteria</taxon>
        <taxon>Bacillati</taxon>
        <taxon>Actinomycetota</taxon>
        <taxon>Actinomycetes</taxon>
        <taxon>Streptosporangiales</taxon>
        <taxon>Streptosporangiaceae</taxon>
        <taxon>Nonomuraea</taxon>
    </lineage>
</organism>
<keyword evidence="2" id="KW-1185">Reference proteome</keyword>
<proteinExistence type="predicted"/>
<dbReference type="GO" id="GO:0016829">
    <property type="term" value="F:lyase activity"/>
    <property type="evidence" value="ECO:0007669"/>
    <property type="project" value="UniProtKB-KW"/>
</dbReference>
<evidence type="ECO:0000313" key="2">
    <source>
        <dbReference type="Proteomes" id="UP000579153"/>
    </source>
</evidence>
<name>A0A7W9GCF9_9ACTN</name>
<dbReference type="EMBL" id="JACHMB010000001">
    <property type="protein sequence ID" value="MBB5781234.1"/>
    <property type="molecule type" value="Genomic_DNA"/>
</dbReference>
<sequence>MKPPTITPSVSAEIFTDPRTQALLTHTGSTTWLLERLLDERVNVHTMEVSRAAVDRTCPEAAAPLGLAAAAPVLVRRTTLAVARHQVSRNLVLAPLGRLVWAEHLLRSCAMPLGPHLPQSHERRPLGVGLDAWGPGRAAVSRSYLVIDPGSAQPALFIRETFNPDLFDPSTTGPGEAAPVTCP</sequence>
<dbReference type="AlphaFoldDB" id="A0A7W9GCF9"/>
<dbReference type="Proteomes" id="UP000579153">
    <property type="component" value="Unassembled WGS sequence"/>
</dbReference>
<dbReference type="SUPFAM" id="SSF64288">
    <property type="entry name" value="Chorismate lyase-like"/>
    <property type="match status" value="1"/>
</dbReference>
<dbReference type="Gene3D" id="3.40.1410.10">
    <property type="entry name" value="Chorismate lyase-like"/>
    <property type="match status" value="1"/>
</dbReference>
<evidence type="ECO:0000313" key="1">
    <source>
        <dbReference type="EMBL" id="MBB5781234.1"/>
    </source>
</evidence>
<reference evidence="1 2" key="1">
    <citation type="submission" date="2020-08" db="EMBL/GenBank/DDBJ databases">
        <title>Sequencing the genomes of 1000 actinobacteria strains.</title>
        <authorList>
            <person name="Klenk H.-P."/>
        </authorList>
    </citation>
    <scope>NUCLEOTIDE SEQUENCE [LARGE SCALE GENOMIC DNA]</scope>
    <source>
        <strain evidence="1 2">DSM 45507</strain>
    </source>
</reference>
<dbReference type="RefSeq" id="WP_185074572.1">
    <property type="nucleotide sequence ID" value="NZ_JACHMB010000001.1"/>
</dbReference>